<evidence type="ECO:0000259" key="2">
    <source>
        <dbReference type="Pfam" id="PF03972"/>
    </source>
</evidence>
<gene>
    <name evidence="3" type="ORF">ACFFP1_12325</name>
</gene>
<evidence type="ECO:0000313" key="4">
    <source>
        <dbReference type="Proteomes" id="UP001589702"/>
    </source>
</evidence>
<keyword evidence="4" id="KW-1185">Reference proteome</keyword>
<accession>A0ABV5Y131</accession>
<dbReference type="PANTHER" id="PTHR16943">
    <property type="entry name" value="2-METHYLCITRATE DEHYDRATASE-RELATED"/>
    <property type="match status" value="1"/>
</dbReference>
<dbReference type="EMBL" id="JBHMBC010000018">
    <property type="protein sequence ID" value="MFB9820279.1"/>
    <property type="molecule type" value="Genomic_DNA"/>
</dbReference>
<dbReference type="SUPFAM" id="SSF103378">
    <property type="entry name" value="2-methylcitrate dehydratase PrpD"/>
    <property type="match status" value="1"/>
</dbReference>
<evidence type="ECO:0000313" key="3">
    <source>
        <dbReference type="EMBL" id="MFB9820279.1"/>
    </source>
</evidence>
<comment type="caution">
    <text evidence="3">The sequence shown here is derived from an EMBL/GenBank/DDBJ whole genome shotgun (WGS) entry which is preliminary data.</text>
</comment>
<proteinExistence type="inferred from homology"/>
<dbReference type="InterPro" id="IPR042188">
    <property type="entry name" value="MmgE/PrpD_sf_2"/>
</dbReference>
<organism evidence="3 4">
    <name type="scientific">Arthrobacter ramosus</name>
    <dbReference type="NCBI Taxonomy" id="1672"/>
    <lineage>
        <taxon>Bacteria</taxon>
        <taxon>Bacillati</taxon>
        <taxon>Actinomycetota</taxon>
        <taxon>Actinomycetes</taxon>
        <taxon>Micrococcales</taxon>
        <taxon>Micrococcaceae</taxon>
        <taxon>Arthrobacter</taxon>
    </lineage>
</organism>
<dbReference type="InterPro" id="IPR036148">
    <property type="entry name" value="MmgE/PrpD_sf"/>
</dbReference>
<dbReference type="Gene3D" id="3.30.1330.120">
    <property type="entry name" value="2-methylcitrate dehydratase PrpD"/>
    <property type="match status" value="1"/>
</dbReference>
<dbReference type="InterPro" id="IPR042183">
    <property type="entry name" value="MmgE/PrpD_sf_1"/>
</dbReference>
<dbReference type="InterPro" id="IPR045336">
    <property type="entry name" value="MmgE_PrpD_N"/>
</dbReference>
<dbReference type="Proteomes" id="UP001589702">
    <property type="component" value="Unassembled WGS sequence"/>
</dbReference>
<comment type="similarity">
    <text evidence="1">Belongs to the PrpD family.</text>
</comment>
<sequence length="454" mass="46290">MTMPHSLTRTGLSGQVAEAVLDVADSPLDTSLATAVSDRLLHGIGVALTGTEFEAFAAGLRAVSSESGASTVLGRRNRLSPAAAAFVNAIAAHSCLQEDCGPGGYVEGSHPGTYIIPAALAAVDAAGVSGERFARGVIAGYEAVSILGEIVPGGLSARKYRPSGIMGPFGAATAAAYIFGADANQLATALSIASNSAAGSNQGFVSGTIEPLAHAGLGARNGLLAAKLAMAGAAASPNALEGPYGFFAVYAGEQPTVAGLGLRSEEPAITRLGSKKFAVCLQNQETLELAGELAPALSGATIRELVLSRPNTPANGTGSAGVGAEGPFETMLQRQMSARFTLAAALLGRPVTDPRYFNEAGADAQAADLAALVSLRQYEADAVDIVARLDDGRELRIAGRRPEILQPSSVRIDELFLERAGRVLNAELAERILCDIRSISSVPDAAAITNALRG</sequence>
<reference evidence="3 4" key="1">
    <citation type="submission" date="2024-09" db="EMBL/GenBank/DDBJ databases">
        <authorList>
            <person name="Sun Q."/>
            <person name="Mori K."/>
        </authorList>
    </citation>
    <scope>NUCLEOTIDE SEQUENCE [LARGE SCALE GENOMIC DNA]</scope>
    <source>
        <strain evidence="3 4">JCM 1334</strain>
    </source>
</reference>
<evidence type="ECO:0000256" key="1">
    <source>
        <dbReference type="ARBA" id="ARBA00006174"/>
    </source>
</evidence>
<dbReference type="Pfam" id="PF03972">
    <property type="entry name" value="MmgE_PrpD_N"/>
    <property type="match status" value="1"/>
</dbReference>
<dbReference type="RefSeq" id="WP_234754835.1">
    <property type="nucleotide sequence ID" value="NZ_BAAAWN010000001.1"/>
</dbReference>
<name>A0ABV5Y131_ARTRM</name>
<dbReference type="Gene3D" id="1.10.4100.10">
    <property type="entry name" value="2-methylcitrate dehydratase PrpD"/>
    <property type="match status" value="1"/>
</dbReference>
<dbReference type="InterPro" id="IPR005656">
    <property type="entry name" value="MmgE_PrpD"/>
</dbReference>
<dbReference type="PANTHER" id="PTHR16943:SF8">
    <property type="entry name" value="2-METHYLCITRATE DEHYDRATASE"/>
    <property type="match status" value="1"/>
</dbReference>
<protein>
    <submittedName>
        <fullName evidence="3">MmgE/PrpD family protein</fullName>
    </submittedName>
</protein>
<feature type="domain" description="MmgE/PrpD N-terminal" evidence="2">
    <location>
        <begin position="15"/>
        <end position="254"/>
    </location>
</feature>